<dbReference type="OrthoDB" id="1965085at2"/>
<proteinExistence type="predicted"/>
<sequence length="73" mass="8677">MLNIKIWDEKNDCIFSRKVWGLFKGEEFLSHEEKREGDMAVTWCMYNEMACTCIGEEKCEALKQIENDYLGFQ</sequence>
<keyword evidence="2" id="KW-1185">Reference proteome</keyword>
<protein>
    <submittedName>
        <fullName evidence="1">Uncharacterized protein</fullName>
    </submittedName>
</protein>
<organism evidence="1 2">
    <name type="scientific">Clostridium cavendishii DSM 21758</name>
    <dbReference type="NCBI Taxonomy" id="1121302"/>
    <lineage>
        <taxon>Bacteria</taxon>
        <taxon>Bacillati</taxon>
        <taxon>Bacillota</taxon>
        <taxon>Clostridia</taxon>
        <taxon>Eubacteriales</taxon>
        <taxon>Clostridiaceae</taxon>
        <taxon>Clostridium</taxon>
    </lineage>
</organism>
<reference evidence="1 2" key="1">
    <citation type="submission" date="2016-11" db="EMBL/GenBank/DDBJ databases">
        <authorList>
            <person name="Jaros S."/>
            <person name="Januszkiewicz K."/>
            <person name="Wedrychowicz H."/>
        </authorList>
    </citation>
    <scope>NUCLEOTIDE SEQUENCE [LARGE SCALE GENOMIC DNA]</scope>
    <source>
        <strain evidence="1 2">DSM 21758</strain>
    </source>
</reference>
<dbReference type="EMBL" id="FQZB01000005">
    <property type="protein sequence ID" value="SHI87873.1"/>
    <property type="molecule type" value="Genomic_DNA"/>
</dbReference>
<accession>A0A1M6ER17</accession>
<dbReference type="AlphaFoldDB" id="A0A1M6ER17"/>
<gene>
    <name evidence="1" type="ORF">SAMN02745163_00921</name>
</gene>
<dbReference type="RefSeq" id="WP_072985499.1">
    <property type="nucleotide sequence ID" value="NZ_FQZB01000005.1"/>
</dbReference>
<evidence type="ECO:0000313" key="2">
    <source>
        <dbReference type="Proteomes" id="UP000184310"/>
    </source>
</evidence>
<dbReference type="Proteomes" id="UP000184310">
    <property type="component" value="Unassembled WGS sequence"/>
</dbReference>
<name>A0A1M6ER17_9CLOT</name>
<evidence type="ECO:0000313" key="1">
    <source>
        <dbReference type="EMBL" id="SHI87873.1"/>
    </source>
</evidence>